<evidence type="ECO:0000256" key="1">
    <source>
        <dbReference type="ARBA" id="ARBA00022679"/>
    </source>
</evidence>
<accession>A0A1I5GS94</accession>
<organism evidence="2 3">
    <name type="scientific">Roseovarius lutimaris</name>
    <dbReference type="NCBI Taxonomy" id="1005928"/>
    <lineage>
        <taxon>Bacteria</taxon>
        <taxon>Pseudomonadati</taxon>
        <taxon>Pseudomonadota</taxon>
        <taxon>Alphaproteobacteria</taxon>
        <taxon>Rhodobacterales</taxon>
        <taxon>Roseobacteraceae</taxon>
        <taxon>Roseovarius</taxon>
    </lineage>
</organism>
<dbReference type="GO" id="GO:0008410">
    <property type="term" value="F:CoA-transferase activity"/>
    <property type="evidence" value="ECO:0007669"/>
    <property type="project" value="TreeGrafter"/>
</dbReference>
<dbReference type="PANTHER" id="PTHR48207:SF3">
    <property type="entry name" value="SUCCINATE--HYDROXYMETHYLGLUTARATE COA-TRANSFERASE"/>
    <property type="match status" value="1"/>
</dbReference>
<dbReference type="Proteomes" id="UP000198599">
    <property type="component" value="Unassembled WGS sequence"/>
</dbReference>
<dbReference type="EMBL" id="FOVP01000038">
    <property type="protein sequence ID" value="SFO38924.1"/>
    <property type="molecule type" value="Genomic_DNA"/>
</dbReference>
<keyword evidence="1 2" id="KW-0808">Transferase</keyword>
<gene>
    <name evidence="2" type="ORF">SAMN04487859_13815</name>
</gene>
<dbReference type="Gene3D" id="3.40.50.10540">
    <property type="entry name" value="Crotonobetainyl-coa:carnitine coa-transferase, domain 1"/>
    <property type="match status" value="1"/>
</dbReference>
<dbReference type="PANTHER" id="PTHR48207">
    <property type="entry name" value="SUCCINATE--HYDROXYMETHYLGLUTARATE COA-TRANSFERASE"/>
    <property type="match status" value="1"/>
</dbReference>
<evidence type="ECO:0000313" key="2">
    <source>
        <dbReference type="EMBL" id="SFO38924.1"/>
    </source>
</evidence>
<dbReference type="InterPro" id="IPR023606">
    <property type="entry name" value="CoA-Trfase_III_dom_1_sf"/>
</dbReference>
<reference evidence="3" key="1">
    <citation type="submission" date="2016-10" db="EMBL/GenBank/DDBJ databases">
        <authorList>
            <person name="Varghese N."/>
            <person name="Submissions S."/>
        </authorList>
    </citation>
    <scope>NUCLEOTIDE SEQUENCE [LARGE SCALE GENOMIC DNA]</scope>
    <source>
        <strain evidence="3">DSM 28463</strain>
    </source>
</reference>
<dbReference type="Pfam" id="PF02515">
    <property type="entry name" value="CoA_transf_3"/>
    <property type="match status" value="1"/>
</dbReference>
<dbReference type="SUPFAM" id="SSF89796">
    <property type="entry name" value="CoA-transferase family III (CaiB/BaiF)"/>
    <property type="match status" value="1"/>
</dbReference>
<name>A0A1I5GS94_9RHOB</name>
<dbReference type="OrthoDB" id="7208981at2"/>
<dbReference type="Gene3D" id="3.30.1540.10">
    <property type="entry name" value="formyl-coa transferase, domain 3"/>
    <property type="match status" value="1"/>
</dbReference>
<dbReference type="InterPro" id="IPR044855">
    <property type="entry name" value="CoA-Trfase_III_dom3_sf"/>
</dbReference>
<proteinExistence type="predicted"/>
<protein>
    <submittedName>
        <fullName evidence="2">Formyl-CoA transferase</fullName>
    </submittedName>
</protein>
<evidence type="ECO:0000313" key="3">
    <source>
        <dbReference type="Proteomes" id="UP000198599"/>
    </source>
</evidence>
<dbReference type="RefSeq" id="WP_092842313.1">
    <property type="nucleotide sequence ID" value="NZ_FOVP01000038.1"/>
</dbReference>
<keyword evidence="3" id="KW-1185">Reference proteome</keyword>
<dbReference type="InterPro" id="IPR050483">
    <property type="entry name" value="CoA-transferase_III_domain"/>
</dbReference>
<dbReference type="InterPro" id="IPR003673">
    <property type="entry name" value="CoA-Trfase_fam_III"/>
</dbReference>
<dbReference type="STRING" id="1005928.SAMN04487859_13815"/>
<dbReference type="AlphaFoldDB" id="A0A1I5GS94"/>
<sequence>MTKLPLEGIRVLELGELLAGPFVGTLLGEFGAEVIKVERPGGDVLRKFGPIVNGESMFWAVNARNKKSLVLDLGLPDGLAVLRDLMAECDVVINSLRPGTLEKWGLSEEVIKCKFPGTIVVYASAFGRSGPYSNKGGYDPVAQGFSGLSYLTGEQDGPPMRAGGSIPVCDFMTGVAGALGAVLALFARQRADGGGADGQSVDIALYDVAFRMTAPLLSYLDLAGETLNRNGNHSLGGAPTGHFPTQDGSWVCVSVQNNAQFRSLCGVIGREDWLTDARFQNLDNRTKHRDQICEGFSRWAAGQTREDLIRTFDDAGLVAGTINSIDEMASDPHLAERGYHWSDDPVLGQYRAPDVIPRLSETPGDIRCAAPALGADTLEILQSVLKYSVEQCQALRAAGVHGDVSCQSAKTGTF</sequence>